<dbReference type="Gene3D" id="3.40.605.10">
    <property type="entry name" value="Aldehyde Dehydrogenase, Chain A, domain 1"/>
    <property type="match status" value="1"/>
</dbReference>
<keyword evidence="2 5" id="KW-0560">Oxidoreductase</keyword>
<dbReference type="InterPro" id="IPR015590">
    <property type="entry name" value="Aldehyde_DH_dom"/>
</dbReference>
<dbReference type="PANTHER" id="PTHR42986:SF1">
    <property type="entry name" value="BENZALDEHYDE DEHYDROGENASE YFMT"/>
    <property type="match status" value="1"/>
</dbReference>
<sequence>MRANGRHANLTRNRPCHAHGIDTARDAVFTATTDDNSNEEISVQDIKLLIGGESKAAANAATFERLTPVSGEVATRAAAASVEDAQAAVEAAHAAFADWSGIGPHARRAKLLAAADVLEARTDASIENMVAETGATPMWAGFNVHVAAGMLREAAALTTQVAGQTIPTDVPDNFAFSVRVPCGVVLGIAPWNAPVILGTRAVATALACGNTVVLKASEQCPATHTLIGDALIDAGLDQGVVNVVTNAPDDAPAVVKALIEHPKVRRVNFTGSTPVGRIIAETAARQLKPALLELGGKAPFVVLDDADLDAAVEAAAFGAFFHQGQICMSTERLIVMDTVADAFVEKLARKAESLEAGDPEKEQTPLGTLIGEPSRQHLNELIADARDKGATIACGGEAETVVMQPTVVDRVTADMRLYAEESFGPVVAMIRASSEEQAIELANDTEYGLSAAVFSGDGARGMRVAQQIQSGICHVNGPTVHDEAQMPFGGVKNSGYGRFGGQAGINEFTELRWMTLQTGPRHYPI</sequence>
<evidence type="ECO:0000256" key="4">
    <source>
        <dbReference type="PROSITE-ProRule" id="PRU10007"/>
    </source>
</evidence>
<dbReference type="Proteomes" id="UP000285123">
    <property type="component" value="Unassembled WGS sequence"/>
</dbReference>
<dbReference type="GO" id="GO:0016620">
    <property type="term" value="F:oxidoreductase activity, acting on the aldehyde or oxo group of donors, NAD or NADP as acceptor"/>
    <property type="evidence" value="ECO:0007669"/>
    <property type="project" value="InterPro"/>
</dbReference>
<evidence type="ECO:0000313" key="8">
    <source>
        <dbReference type="Proteomes" id="UP000285123"/>
    </source>
</evidence>
<protein>
    <submittedName>
        <fullName evidence="7">Salicylaldehyde dehydrogenase</fullName>
    </submittedName>
</protein>
<dbReference type="PROSITE" id="PS00687">
    <property type="entry name" value="ALDEHYDE_DEHYDR_GLU"/>
    <property type="match status" value="1"/>
</dbReference>
<evidence type="ECO:0000313" key="7">
    <source>
        <dbReference type="EMBL" id="ROO28985.1"/>
    </source>
</evidence>
<evidence type="ECO:0000259" key="6">
    <source>
        <dbReference type="Pfam" id="PF00171"/>
    </source>
</evidence>
<evidence type="ECO:0000256" key="3">
    <source>
        <dbReference type="ARBA" id="ARBA00023027"/>
    </source>
</evidence>
<dbReference type="SUPFAM" id="SSF53720">
    <property type="entry name" value="ALDH-like"/>
    <property type="match status" value="1"/>
</dbReference>
<organism evidence="7 8">
    <name type="scientific">Salinisphaera orenii YIM 95161</name>
    <dbReference type="NCBI Taxonomy" id="1051139"/>
    <lineage>
        <taxon>Bacteria</taxon>
        <taxon>Pseudomonadati</taxon>
        <taxon>Pseudomonadota</taxon>
        <taxon>Gammaproteobacteria</taxon>
        <taxon>Salinisphaerales</taxon>
        <taxon>Salinisphaeraceae</taxon>
        <taxon>Salinisphaera</taxon>
    </lineage>
</organism>
<dbReference type="InterPro" id="IPR016162">
    <property type="entry name" value="Ald_DH_N"/>
</dbReference>
<comment type="similarity">
    <text evidence="1 5">Belongs to the aldehyde dehydrogenase family.</text>
</comment>
<dbReference type="AlphaFoldDB" id="A0A423PTQ0"/>
<feature type="active site" evidence="4">
    <location>
        <position position="293"/>
    </location>
</feature>
<evidence type="ECO:0000256" key="1">
    <source>
        <dbReference type="ARBA" id="ARBA00009986"/>
    </source>
</evidence>
<comment type="caution">
    <text evidence="7">The sequence shown here is derived from an EMBL/GenBank/DDBJ whole genome shotgun (WGS) entry which is preliminary data.</text>
</comment>
<dbReference type="PANTHER" id="PTHR42986">
    <property type="entry name" value="BENZALDEHYDE DEHYDROGENASE YFMT"/>
    <property type="match status" value="1"/>
</dbReference>
<reference evidence="7 8" key="1">
    <citation type="submission" date="2013-10" db="EMBL/GenBank/DDBJ databases">
        <title>Salinisphaera halophila YIM 95161 Genome Sequencing.</title>
        <authorList>
            <person name="Lai Q."/>
            <person name="Li C."/>
            <person name="Shao Z."/>
        </authorList>
    </citation>
    <scope>NUCLEOTIDE SEQUENCE [LARGE SCALE GENOMIC DNA]</scope>
    <source>
        <strain evidence="7 8">YIM 95161</strain>
    </source>
</reference>
<accession>A0A423PTQ0</accession>
<feature type="domain" description="Aldehyde dehydrogenase" evidence="6">
    <location>
        <begin position="59"/>
        <end position="513"/>
    </location>
</feature>
<evidence type="ECO:0000256" key="2">
    <source>
        <dbReference type="ARBA" id="ARBA00023002"/>
    </source>
</evidence>
<dbReference type="FunFam" id="3.40.309.10:FF:000010">
    <property type="entry name" value="Gamma-aminobutyraldehyde dehydrogenase"/>
    <property type="match status" value="1"/>
</dbReference>
<dbReference type="CDD" id="cd07105">
    <property type="entry name" value="ALDH_SaliADH"/>
    <property type="match status" value="1"/>
</dbReference>
<dbReference type="Gene3D" id="3.40.309.10">
    <property type="entry name" value="Aldehyde Dehydrogenase, Chain A, domain 2"/>
    <property type="match status" value="1"/>
</dbReference>
<gene>
    <name evidence="7" type="ORF">SAHL_09585</name>
</gene>
<dbReference type="InterPro" id="IPR016163">
    <property type="entry name" value="Ald_DH_C"/>
</dbReference>
<dbReference type="InterPro" id="IPR029510">
    <property type="entry name" value="Ald_DH_CS_GLU"/>
</dbReference>
<proteinExistence type="inferred from homology"/>
<dbReference type="InterPro" id="IPR016161">
    <property type="entry name" value="Ald_DH/histidinol_DH"/>
</dbReference>
<keyword evidence="3" id="KW-0520">NAD</keyword>
<evidence type="ECO:0000256" key="5">
    <source>
        <dbReference type="RuleBase" id="RU003345"/>
    </source>
</evidence>
<dbReference type="EMBL" id="AYKF01000083">
    <property type="protein sequence ID" value="ROO28985.1"/>
    <property type="molecule type" value="Genomic_DNA"/>
</dbReference>
<dbReference type="Pfam" id="PF00171">
    <property type="entry name" value="Aldedh"/>
    <property type="match status" value="1"/>
</dbReference>
<name>A0A423PTQ0_9GAMM</name>